<evidence type="ECO:0008006" key="4">
    <source>
        <dbReference type="Google" id="ProtNLM"/>
    </source>
</evidence>
<organism evidence="2 3">
    <name type="scientific">Streptomyces luteoverticillatus</name>
    <name type="common">Streptoverticillium luteoverticillatus</name>
    <dbReference type="NCBI Taxonomy" id="66425"/>
    <lineage>
        <taxon>Bacteria</taxon>
        <taxon>Bacillati</taxon>
        <taxon>Actinomycetota</taxon>
        <taxon>Actinomycetes</taxon>
        <taxon>Kitasatosporales</taxon>
        <taxon>Streptomycetaceae</taxon>
        <taxon>Streptomyces</taxon>
    </lineage>
</organism>
<keyword evidence="3" id="KW-1185">Reference proteome</keyword>
<feature type="transmembrane region" description="Helical" evidence="1">
    <location>
        <begin position="152"/>
        <end position="170"/>
    </location>
</feature>
<feature type="transmembrane region" description="Helical" evidence="1">
    <location>
        <begin position="122"/>
        <end position="146"/>
    </location>
</feature>
<dbReference type="EMBL" id="CP034587">
    <property type="protein sequence ID" value="AZQ72572.1"/>
    <property type="molecule type" value="Genomic_DNA"/>
</dbReference>
<evidence type="ECO:0000256" key="1">
    <source>
        <dbReference type="SAM" id="Phobius"/>
    </source>
</evidence>
<accession>A0A3S9PJT8</accession>
<protein>
    <recommendedName>
        <fullName evidence="4">DUF3159 domain-containing protein</fullName>
    </recommendedName>
</protein>
<dbReference type="Proteomes" id="UP000267900">
    <property type="component" value="Chromosome"/>
</dbReference>
<dbReference type="OrthoDB" id="3870305at2"/>
<name>A0A3S9PJT8_STRLT</name>
<feature type="transmembrane region" description="Helical" evidence="1">
    <location>
        <begin position="50"/>
        <end position="69"/>
    </location>
</feature>
<keyword evidence="1" id="KW-0812">Transmembrane</keyword>
<evidence type="ECO:0000313" key="2">
    <source>
        <dbReference type="EMBL" id="AZQ72572.1"/>
    </source>
</evidence>
<reference evidence="2 3" key="1">
    <citation type="submission" date="2018-12" db="EMBL/GenBank/DDBJ databases">
        <title>The whole draft genome of Streptomyce luteoverticillatus CGMCC 15060.</title>
        <authorList>
            <person name="Feng Z."/>
            <person name="Chen G."/>
            <person name="Zhang J."/>
            <person name="Zhu H."/>
            <person name="Yu X."/>
            <person name="Zhang W."/>
            <person name="Zhang X."/>
        </authorList>
    </citation>
    <scope>NUCLEOTIDE SEQUENCE [LARGE SCALE GENOMIC DNA]</scope>
    <source>
        <strain evidence="2 3">CGMCC 15060</strain>
    </source>
</reference>
<feature type="transmembrane region" description="Helical" evidence="1">
    <location>
        <begin position="20"/>
        <end position="38"/>
    </location>
</feature>
<feature type="transmembrane region" description="Helical" evidence="1">
    <location>
        <begin position="81"/>
        <end position="101"/>
    </location>
</feature>
<proteinExistence type="predicted"/>
<dbReference type="AlphaFoldDB" id="A0A3S9PJT8"/>
<gene>
    <name evidence="2" type="ORF">EKH77_16295</name>
</gene>
<keyword evidence="1" id="KW-1133">Transmembrane helix</keyword>
<dbReference type="RefSeq" id="WP_126915091.1">
    <property type="nucleotide sequence ID" value="NZ_CP034587.1"/>
</dbReference>
<sequence length="186" mass="19577">MNYLRGFTPWIAFAAVSPFGWQWAAVTALVVAVALLVVERRSGAAADSLILESSTAVFFVALAAVAFALPHSGLRHYGGALALGWLAVTAWATLAVGRPFTTGIAKRQTPPEVWHTSVFRRINVVVTAVWAVAFTLTAAALTAVYAEGLGSGVSIALQVAGFVLPAKFTARYPERARARMAPHGAA</sequence>
<keyword evidence="1" id="KW-0472">Membrane</keyword>
<evidence type="ECO:0000313" key="3">
    <source>
        <dbReference type="Proteomes" id="UP000267900"/>
    </source>
</evidence>